<evidence type="ECO:0000313" key="3">
    <source>
        <dbReference type="Proteomes" id="UP000562464"/>
    </source>
</evidence>
<dbReference type="RefSeq" id="WP_183539649.1">
    <property type="nucleotide sequence ID" value="NZ_JACHHV010000012.1"/>
</dbReference>
<keyword evidence="2" id="KW-0808">Transferase</keyword>
<dbReference type="AlphaFoldDB" id="A0A841C9Y4"/>
<dbReference type="InterPro" id="IPR014869">
    <property type="entry name" value="GT-D"/>
</dbReference>
<name>A0A841C9Y4_9LACT</name>
<dbReference type="Pfam" id="PF08759">
    <property type="entry name" value="GT-D"/>
    <property type="match status" value="1"/>
</dbReference>
<proteinExistence type="predicted"/>
<organism evidence="2 3">
    <name type="scientific">Lactovum miscens</name>
    <dbReference type="NCBI Taxonomy" id="190387"/>
    <lineage>
        <taxon>Bacteria</taxon>
        <taxon>Bacillati</taxon>
        <taxon>Bacillota</taxon>
        <taxon>Bacilli</taxon>
        <taxon>Lactobacillales</taxon>
        <taxon>Streptococcaceae</taxon>
        <taxon>Lactovum</taxon>
    </lineage>
</organism>
<evidence type="ECO:0000313" key="2">
    <source>
        <dbReference type="EMBL" id="MBB5888000.1"/>
    </source>
</evidence>
<dbReference type="GO" id="GO:0016740">
    <property type="term" value="F:transferase activity"/>
    <property type="evidence" value="ECO:0007669"/>
    <property type="project" value="UniProtKB-KW"/>
</dbReference>
<protein>
    <submittedName>
        <fullName evidence="2">Glycosyltransferase family protein</fullName>
    </submittedName>
</protein>
<comment type="caution">
    <text evidence="2">The sequence shown here is derived from an EMBL/GenBank/DDBJ whole genome shotgun (WGS) entry which is preliminary data.</text>
</comment>
<accession>A0A841C9Y4</accession>
<evidence type="ECO:0000259" key="1">
    <source>
        <dbReference type="Pfam" id="PF08759"/>
    </source>
</evidence>
<dbReference type="EMBL" id="JACHHV010000012">
    <property type="protein sequence ID" value="MBB5888000.1"/>
    <property type="molecule type" value="Genomic_DNA"/>
</dbReference>
<sequence>MRNFMRLVFKMTRFLVVHKSYPDVMTADETIDFIIKNHCSVSRFGDGELSYLVGNRNPTFQPWSKKLANELKNLSKYNDSNEKILVCIPDIFDDARLDRLTDNIKSFWIINRKKYAFYWKNFSKSHQYGDSLFSRFYTILKNKGEAKIFISKVKNIWNKKNVLIIEGELSRLGVGNDLFENALKVRRILAPSVNAYSKIDQIEEYVTSKISRKDLILLALGPTATVLSIRLSNLGYQAIDIGHLDIEYEWLKIQADKRVPIEGKFVYEAGDMDKKRIISSPKNEQYQNEILVKIL</sequence>
<gene>
    <name evidence="2" type="ORF">HNQ37_000890</name>
</gene>
<feature type="domain" description="Glycosyltransferase GT-D fold" evidence="1">
    <location>
        <begin position="41"/>
        <end position="268"/>
    </location>
</feature>
<keyword evidence="3" id="KW-1185">Reference proteome</keyword>
<reference evidence="2 3" key="1">
    <citation type="submission" date="2020-08" db="EMBL/GenBank/DDBJ databases">
        <title>Genomic Encyclopedia of Type Strains, Phase IV (KMG-IV): sequencing the most valuable type-strain genomes for metagenomic binning, comparative biology and taxonomic classification.</title>
        <authorList>
            <person name="Goeker M."/>
        </authorList>
    </citation>
    <scope>NUCLEOTIDE SEQUENCE [LARGE SCALE GENOMIC DNA]</scope>
    <source>
        <strain evidence="2 3">DSM 14925</strain>
    </source>
</reference>
<dbReference type="Proteomes" id="UP000562464">
    <property type="component" value="Unassembled WGS sequence"/>
</dbReference>